<evidence type="ECO:0000313" key="2">
    <source>
        <dbReference type="EMBL" id="KAK6626120.1"/>
    </source>
</evidence>
<dbReference type="InterPro" id="IPR009060">
    <property type="entry name" value="UBA-like_sf"/>
</dbReference>
<proteinExistence type="predicted"/>
<dbReference type="Gene3D" id="1.10.8.10">
    <property type="entry name" value="DNA helicase RuvA subunit, C-terminal domain"/>
    <property type="match status" value="1"/>
</dbReference>
<dbReference type="PANTHER" id="PTHR20930:SF0">
    <property type="entry name" value="PROTEIN ILRUN"/>
    <property type="match status" value="1"/>
</dbReference>
<protein>
    <recommendedName>
        <fullName evidence="1">Nbr1 FW domain-containing protein</fullName>
    </recommendedName>
</protein>
<evidence type="ECO:0000313" key="3">
    <source>
        <dbReference type="EMBL" id="KAK6637375.1"/>
    </source>
</evidence>
<dbReference type="GO" id="GO:0043130">
    <property type="term" value="F:ubiquitin binding"/>
    <property type="evidence" value="ECO:0007669"/>
    <property type="project" value="TreeGrafter"/>
</dbReference>
<name>A0AAN8PCM9_POLSC</name>
<dbReference type="InterPro" id="IPR032350">
    <property type="entry name" value="Nbr1_FW"/>
</dbReference>
<dbReference type="PANTHER" id="PTHR20930">
    <property type="entry name" value="OVARIAN CARCINOMA ANTIGEN CA125-RELATED"/>
    <property type="match status" value="1"/>
</dbReference>
<dbReference type="Pfam" id="PF16158">
    <property type="entry name" value="N_BRCA1_IG"/>
    <property type="match status" value="1"/>
</dbReference>
<dbReference type="GO" id="GO:0016236">
    <property type="term" value="P:macroautophagy"/>
    <property type="evidence" value="ECO:0007669"/>
    <property type="project" value="TreeGrafter"/>
</dbReference>
<dbReference type="GO" id="GO:0000407">
    <property type="term" value="C:phagophore assembly site"/>
    <property type="evidence" value="ECO:0007669"/>
    <property type="project" value="TreeGrafter"/>
</dbReference>
<gene>
    <name evidence="2" type="ORF">RUM43_006425</name>
    <name evidence="3" type="ORF">RUM44_007791</name>
</gene>
<dbReference type="Proteomes" id="UP001359485">
    <property type="component" value="Unassembled WGS sequence"/>
</dbReference>
<dbReference type="InterPro" id="IPR013783">
    <property type="entry name" value="Ig-like_fold"/>
</dbReference>
<dbReference type="EMBL" id="JAWJWF010000002">
    <property type="protein sequence ID" value="KAK6637375.1"/>
    <property type="molecule type" value="Genomic_DNA"/>
</dbReference>
<sequence length="234" mass="25897">MDVDNDIDQTLLHQFSCMGTTDKDDLIKQLQAIAGHQINSNTAAFFLEMNNWNLQAAVGSFFDFNSSHKLPSMILTKDVDVTKGEGITPNTKFIKSWYIQNNGSELWPAGCYLQFTGGVCMSHQEKIPVVPIAPGCCTCLSIEMISPSEPGIYQSKWRMCTSSGSYFGDVIWVILTVVDNNDLEGLTQQLSHLSDLGSPPRTQGSQVNPFNSFETFLQGPVQPSNPDKDSNMTW</sequence>
<evidence type="ECO:0000313" key="5">
    <source>
        <dbReference type="Proteomes" id="UP001372834"/>
    </source>
</evidence>
<dbReference type="Proteomes" id="UP001372834">
    <property type="component" value="Unassembled WGS sequence"/>
</dbReference>
<dbReference type="InterPro" id="IPR039517">
    <property type="entry name" value="C6orf106_UBA-like"/>
</dbReference>
<dbReference type="SUPFAM" id="SSF46934">
    <property type="entry name" value="UBA-like"/>
    <property type="match status" value="1"/>
</dbReference>
<dbReference type="Gene3D" id="2.60.40.10">
    <property type="entry name" value="Immunoglobulins"/>
    <property type="match status" value="1"/>
</dbReference>
<organism evidence="2 5">
    <name type="scientific">Polyplax serrata</name>
    <name type="common">Common mouse louse</name>
    <dbReference type="NCBI Taxonomy" id="468196"/>
    <lineage>
        <taxon>Eukaryota</taxon>
        <taxon>Metazoa</taxon>
        <taxon>Ecdysozoa</taxon>
        <taxon>Arthropoda</taxon>
        <taxon>Hexapoda</taxon>
        <taxon>Insecta</taxon>
        <taxon>Pterygota</taxon>
        <taxon>Neoptera</taxon>
        <taxon>Paraneoptera</taxon>
        <taxon>Psocodea</taxon>
        <taxon>Troctomorpha</taxon>
        <taxon>Phthiraptera</taxon>
        <taxon>Anoplura</taxon>
        <taxon>Polyplacidae</taxon>
        <taxon>Polyplax</taxon>
    </lineage>
</organism>
<evidence type="ECO:0000259" key="1">
    <source>
        <dbReference type="Pfam" id="PF16158"/>
    </source>
</evidence>
<keyword evidence="4" id="KW-1185">Reference proteome</keyword>
<comment type="caution">
    <text evidence="2">The sequence shown here is derived from an EMBL/GenBank/DDBJ whole genome shotgun (WGS) entry which is preliminary data.</text>
</comment>
<evidence type="ECO:0000313" key="4">
    <source>
        <dbReference type="Proteomes" id="UP001359485"/>
    </source>
</evidence>
<dbReference type="EMBL" id="JAWJWE010000037">
    <property type="protein sequence ID" value="KAK6626120.1"/>
    <property type="molecule type" value="Genomic_DNA"/>
</dbReference>
<dbReference type="CDD" id="cd14947">
    <property type="entry name" value="NBR1_like"/>
    <property type="match status" value="1"/>
</dbReference>
<dbReference type="Pfam" id="PF14555">
    <property type="entry name" value="UBA_4"/>
    <property type="match status" value="1"/>
</dbReference>
<feature type="domain" description="Nbr1 FW" evidence="1">
    <location>
        <begin position="81"/>
        <end position="177"/>
    </location>
</feature>
<dbReference type="CDD" id="cd14349">
    <property type="entry name" value="UBA_CF106"/>
    <property type="match status" value="1"/>
</dbReference>
<accession>A0AAN8PCM9</accession>
<reference evidence="2 5" key="1">
    <citation type="submission" date="2023-10" db="EMBL/GenBank/DDBJ databases">
        <title>Genomes of two closely related lineages of the louse Polyplax serrata with different host specificities.</title>
        <authorList>
            <person name="Martinu J."/>
            <person name="Tarabai H."/>
            <person name="Stefka J."/>
            <person name="Hypsa V."/>
        </authorList>
    </citation>
    <scope>NUCLEOTIDE SEQUENCE [LARGE SCALE GENOMIC DNA]</scope>
    <source>
        <strain evidence="3">98ZLc_SE</strain>
        <strain evidence="2">HR10_N</strain>
    </source>
</reference>
<dbReference type="AlphaFoldDB" id="A0AAN8PCM9"/>